<feature type="region of interest" description="Disordered" evidence="1">
    <location>
        <begin position="30"/>
        <end position="50"/>
    </location>
</feature>
<dbReference type="Proteomes" id="UP001303115">
    <property type="component" value="Unassembled WGS sequence"/>
</dbReference>
<protein>
    <submittedName>
        <fullName evidence="2">Uncharacterized protein</fullName>
    </submittedName>
</protein>
<evidence type="ECO:0000256" key="1">
    <source>
        <dbReference type="SAM" id="MobiDB-lite"/>
    </source>
</evidence>
<evidence type="ECO:0000313" key="3">
    <source>
        <dbReference type="Proteomes" id="UP001303115"/>
    </source>
</evidence>
<evidence type="ECO:0000313" key="2">
    <source>
        <dbReference type="EMBL" id="KAK4041887.1"/>
    </source>
</evidence>
<reference evidence="3" key="1">
    <citation type="journal article" date="2023" name="Mol. Phylogenet. Evol.">
        <title>Genome-scale phylogeny and comparative genomics of the fungal order Sordariales.</title>
        <authorList>
            <person name="Hensen N."/>
            <person name="Bonometti L."/>
            <person name="Westerberg I."/>
            <person name="Brannstrom I.O."/>
            <person name="Guillou S."/>
            <person name="Cros-Aarteil S."/>
            <person name="Calhoun S."/>
            <person name="Haridas S."/>
            <person name="Kuo A."/>
            <person name="Mondo S."/>
            <person name="Pangilinan J."/>
            <person name="Riley R."/>
            <person name="LaButti K."/>
            <person name="Andreopoulos B."/>
            <person name="Lipzen A."/>
            <person name="Chen C."/>
            <person name="Yan M."/>
            <person name="Daum C."/>
            <person name="Ng V."/>
            <person name="Clum A."/>
            <person name="Steindorff A."/>
            <person name="Ohm R.A."/>
            <person name="Martin F."/>
            <person name="Silar P."/>
            <person name="Natvig D.O."/>
            <person name="Lalanne C."/>
            <person name="Gautier V."/>
            <person name="Ament-Velasquez S.L."/>
            <person name="Kruys A."/>
            <person name="Hutchinson M.I."/>
            <person name="Powell A.J."/>
            <person name="Barry K."/>
            <person name="Miller A.N."/>
            <person name="Grigoriev I.V."/>
            <person name="Debuchy R."/>
            <person name="Gladieux P."/>
            <person name="Hiltunen Thoren M."/>
            <person name="Johannesson H."/>
        </authorList>
    </citation>
    <scope>NUCLEOTIDE SEQUENCE [LARGE SCALE GENOMIC DNA]</scope>
    <source>
        <strain evidence="3">CBS 284.82</strain>
    </source>
</reference>
<name>A0AAN6STE4_9PEZI</name>
<comment type="caution">
    <text evidence="2">The sequence shown here is derived from an EMBL/GenBank/DDBJ whole genome shotgun (WGS) entry which is preliminary data.</text>
</comment>
<accession>A0AAN6STE4</accession>
<organism evidence="2 3">
    <name type="scientific">Parachaetomium inaequale</name>
    <dbReference type="NCBI Taxonomy" id="2588326"/>
    <lineage>
        <taxon>Eukaryota</taxon>
        <taxon>Fungi</taxon>
        <taxon>Dikarya</taxon>
        <taxon>Ascomycota</taxon>
        <taxon>Pezizomycotina</taxon>
        <taxon>Sordariomycetes</taxon>
        <taxon>Sordariomycetidae</taxon>
        <taxon>Sordariales</taxon>
        <taxon>Chaetomiaceae</taxon>
        <taxon>Parachaetomium</taxon>
    </lineage>
</organism>
<keyword evidence="3" id="KW-1185">Reference proteome</keyword>
<sequence>MSWRYNVKAIYWRYIRNRAVIEMVDNADTAEGEDDGRDRAGRAVGDAFYG</sequence>
<dbReference type="AlphaFoldDB" id="A0AAN6STE4"/>
<dbReference type="EMBL" id="MU854350">
    <property type="protein sequence ID" value="KAK4041887.1"/>
    <property type="molecule type" value="Genomic_DNA"/>
</dbReference>
<proteinExistence type="predicted"/>
<gene>
    <name evidence="2" type="ORF">C8A01DRAFT_34136</name>
</gene>